<evidence type="ECO:0000256" key="2">
    <source>
        <dbReference type="ARBA" id="ARBA00023295"/>
    </source>
</evidence>
<proteinExistence type="predicted"/>
<dbReference type="GO" id="GO:0008477">
    <property type="term" value="F:purine nucleosidase activity"/>
    <property type="evidence" value="ECO:0007669"/>
    <property type="project" value="TreeGrafter"/>
</dbReference>
<dbReference type="PANTHER" id="PTHR12304:SF4">
    <property type="entry name" value="URIDINE NUCLEOSIDASE"/>
    <property type="match status" value="1"/>
</dbReference>
<name>A0A3G9A1B1_9ACTN</name>
<feature type="domain" description="Inosine/uridine-preferring nucleoside hydrolase" evidence="3">
    <location>
        <begin position="7"/>
        <end position="305"/>
    </location>
</feature>
<dbReference type="InterPro" id="IPR036452">
    <property type="entry name" value="Ribo_hydro-like"/>
</dbReference>
<dbReference type="KEGG" id="nak:EH165_10965"/>
<dbReference type="InterPro" id="IPR023186">
    <property type="entry name" value="IUNH"/>
</dbReference>
<sequence length="317" mass="32701">MAAPPFLLDCDTGIDDSLALLYLLASPVANLVGITTVSGNVSAAQAAQNCLDLLEISGFEGIPVAVGAHDPLVGDFEGGVPHIHGANGVGNIELPTASASVVAESGAELIVKLADEYAGELRLVAIGPLTNLALALKLDPSLPTKISHLTIMGGAALAPGNITPVAEANIGLDPEAAAAVFAAPWPMTMVGLDVTMQQRMEEPARQRLLSSGKPVAIAIGAMLELYFEFYVNVYGHPSSALHDPLAAAIATGEVVPSLAPIVPVEIDATLGIGRGQTIADLRGQFRGYPLIEGAHCAVVLRVDEDFSPMLVDRILSL</sequence>
<dbReference type="PANTHER" id="PTHR12304">
    <property type="entry name" value="INOSINE-URIDINE PREFERRING NUCLEOSIDE HYDROLASE"/>
    <property type="match status" value="1"/>
</dbReference>
<gene>
    <name evidence="4" type="ORF">EH165_10965</name>
</gene>
<keyword evidence="2" id="KW-0326">Glycosidase</keyword>
<reference evidence="4 5" key="2">
    <citation type="submission" date="2018-12" db="EMBL/GenBank/DDBJ databases">
        <title>Nakamurella antarcticus sp. nov., isolated from Antarctica South Shetland Islands soil.</title>
        <authorList>
            <person name="Peng F."/>
        </authorList>
    </citation>
    <scope>NUCLEOTIDE SEQUENCE [LARGE SCALE GENOMIC DNA]</scope>
    <source>
        <strain evidence="4 5">S14-144</strain>
    </source>
</reference>
<dbReference type="GO" id="GO:0005829">
    <property type="term" value="C:cytosol"/>
    <property type="evidence" value="ECO:0007669"/>
    <property type="project" value="TreeGrafter"/>
</dbReference>
<keyword evidence="5" id="KW-1185">Reference proteome</keyword>
<evidence type="ECO:0000259" key="3">
    <source>
        <dbReference type="Pfam" id="PF01156"/>
    </source>
</evidence>
<evidence type="ECO:0000313" key="4">
    <source>
        <dbReference type="EMBL" id="AZI59571.1"/>
    </source>
</evidence>
<evidence type="ECO:0000256" key="1">
    <source>
        <dbReference type="ARBA" id="ARBA00022801"/>
    </source>
</evidence>
<dbReference type="OrthoDB" id="9797882at2"/>
<dbReference type="Gene3D" id="3.90.245.10">
    <property type="entry name" value="Ribonucleoside hydrolase-like"/>
    <property type="match status" value="1"/>
</dbReference>
<reference evidence="4 5" key="1">
    <citation type="submission" date="2018-11" db="EMBL/GenBank/DDBJ databases">
        <authorList>
            <person name="Da X."/>
        </authorList>
    </citation>
    <scope>NUCLEOTIDE SEQUENCE [LARGE SCALE GENOMIC DNA]</scope>
    <source>
        <strain evidence="4 5">S14-144</strain>
    </source>
</reference>
<dbReference type="AlphaFoldDB" id="A0A3G9A1B1"/>
<dbReference type="SUPFAM" id="SSF53590">
    <property type="entry name" value="Nucleoside hydrolase"/>
    <property type="match status" value="1"/>
</dbReference>
<dbReference type="EMBL" id="CP034170">
    <property type="protein sequence ID" value="AZI59571.1"/>
    <property type="molecule type" value="Genomic_DNA"/>
</dbReference>
<organism evidence="4 5">
    <name type="scientific">Nakamurella antarctica</name>
    <dbReference type="NCBI Taxonomy" id="1902245"/>
    <lineage>
        <taxon>Bacteria</taxon>
        <taxon>Bacillati</taxon>
        <taxon>Actinomycetota</taxon>
        <taxon>Actinomycetes</taxon>
        <taxon>Nakamurellales</taxon>
        <taxon>Nakamurellaceae</taxon>
        <taxon>Nakamurella</taxon>
    </lineage>
</organism>
<dbReference type="Proteomes" id="UP000268084">
    <property type="component" value="Chromosome"/>
</dbReference>
<evidence type="ECO:0000313" key="5">
    <source>
        <dbReference type="Proteomes" id="UP000268084"/>
    </source>
</evidence>
<dbReference type="GO" id="GO:0006152">
    <property type="term" value="P:purine nucleoside catabolic process"/>
    <property type="evidence" value="ECO:0007669"/>
    <property type="project" value="TreeGrafter"/>
</dbReference>
<dbReference type="InterPro" id="IPR001910">
    <property type="entry name" value="Inosine/uridine_hydrolase_dom"/>
</dbReference>
<keyword evidence="1 4" id="KW-0378">Hydrolase</keyword>
<protein>
    <submittedName>
        <fullName evidence="4">Nucleoside hydrolase</fullName>
    </submittedName>
</protein>
<dbReference type="Pfam" id="PF01156">
    <property type="entry name" value="IU_nuc_hydro"/>
    <property type="match status" value="1"/>
</dbReference>
<accession>A0A3G9A1B1</accession>